<proteinExistence type="predicted"/>
<feature type="transmembrane region" description="Helical" evidence="1">
    <location>
        <begin position="137"/>
        <end position="160"/>
    </location>
</feature>
<feature type="transmembrane region" description="Helical" evidence="1">
    <location>
        <begin position="248"/>
        <end position="273"/>
    </location>
</feature>
<dbReference type="PANTHER" id="PTHR22943:SF248">
    <property type="entry name" value="SEVEN TM RECEPTOR"/>
    <property type="match status" value="1"/>
</dbReference>
<dbReference type="PANTHER" id="PTHR22943">
    <property type="entry name" value="7-TRANSMEMBRANE DOMAIN RECEPTOR C.ELEGANS"/>
    <property type="match status" value="1"/>
</dbReference>
<sequence>MEVYGSNPTLLILESIALWNGLICFSFALIFNLFLVLSIVRYSPRHMGVYYKIVQGILSISNISLSGLVVVSRPTMHVHSGIFFFSAQSPFPISRPFLIFLLAVFIFFFVQNKGILATLMVYRIMLMRHGLHHIHPLFVLSLPIISLLITLPITSLLYVILSPTEEKLQRCMGSTVDSSISLHLSPYSSFIVSTIKIEDNTNWWFIIAMILLVLVLLSASIVINVGARKITRQATKARDSLQRQLARALYAQSLVPSILVQIPIGIGVGGALFNQDMDFFFHLLPIVSAWYTVVDPLIVFHNVRSYRHAIFRILRLPFWK</sequence>
<dbReference type="InterPro" id="IPR019428">
    <property type="entry name" value="7TM_GPCR_serpentine_rcpt_Str"/>
</dbReference>
<keyword evidence="1" id="KW-1133">Transmembrane helix</keyword>
<feature type="transmembrane region" description="Helical" evidence="1">
    <location>
        <begin position="279"/>
        <end position="300"/>
    </location>
</feature>
<comment type="caution">
    <text evidence="2">The sequence shown here is derived from an EMBL/GenBank/DDBJ whole genome shotgun (WGS) entry which is preliminary data.</text>
</comment>
<feature type="transmembrane region" description="Helical" evidence="1">
    <location>
        <begin position="203"/>
        <end position="227"/>
    </location>
</feature>
<keyword evidence="3" id="KW-1185">Reference proteome</keyword>
<organism evidence="2 3">
    <name type="scientific">Pristionchus fissidentatus</name>
    <dbReference type="NCBI Taxonomy" id="1538716"/>
    <lineage>
        <taxon>Eukaryota</taxon>
        <taxon>Metazoa</taxon>
        <taxon>Ecdysozoa</taxon>
        <taxon>Nematoda</taxon>
        <taxon>Chromadorea</taxon>
        <taxon>Rhabditida</taxon>
        <taxon>Rhabditina</taxon>
        <taxon>Diplogasteromorpha</taxon>
        <taxon>Diplogasteroidea</taxon>
        <taxon>Neodiplogasteridae</taxon>
        <taxon>Pristionchus</taxon>
    </lineage>
</organism>
<dbReference type="EMBL" id="BTSY01000004">
    <property type="protein sequence ID" value="GMT23933.1"/>
    <property type="molecule type" value="Genomic_DNA"/>
</dbReference>
<keyword evidence="1" id="KW-0812">Transmembrane</keyword>
<name>A0AAV5VZT7_9BILA</name>
<dbReference type="AlphaFoldDB" id="A0AAV5VZT7"/>
<dbReference type="SUPFAM" id="SSF81321">
    <property type="entry name" value="Family A G protein-coupled receptor-like"/>
    <property type="match status" value="1"/>
</dbReference>
<feature type="transmembrane region" description="Helical" evidence="1">
    <location>
        <begin position="49"/>
        <end position="71"/>
    </location>
</feature>
<evidence type="ECO:0000313" key="3">
    <source>
        <dbReference type="Proteomes" id="UP001432322"/>
    </source>
</evidence>
<protein>
    <recommendedName>
        <fullName evidence="4">G protein-coupled receptor</fullName>
    </recommendedName>
</protein>
<dbReference type="Proteomes" id="UP001432322">
    <property type="component" value="Unassembled WGS sequence"/>
</dbReference>
<evidence type="ECO:0008006" key="4">
    <source>
        <dbReference type="Google" id="ProtNLM"/>
    </source>
</evidence>
<gene>
    <name evidence="2" type="ORF">PFISCL1PPCAC_15230</name>
</gene>
<evidence type="ECO:0000256" key="1">
    <source>
        <dbReference type="SAM" id="Phobius"/>
    </source>
</evidence>
<reference evidence="2" key="1">
    <citation type="submission" date="2023-10" db="EMBL/GenBank/DDBJ databases">
        <title>Genome assembly of Pristionchus species.</title>
        <authorList>
            <person name="Yoshida K."/>
            <person name="Sommer R.J."/>
        </authorList>
    </citation>
    <scope>NUCLEOTIDE SEQUENCE</scope>
    <source>
        <strain evidence="2">RS5133</strain>
    </source>
</reference>
<dbReference type="Pfam" id="PF10326">
    <property type="entry name" value="7TM_GPCR_Str"/>
    <property type="match status" value="1"/>
</dbReference>
<keyword evidence="1" id="KW-0472">Membrane</keyword>
<feature type="non-terminal residue" evidence="2">
    <location>
        <position position="320"/>
    </location>
</feature>
<evidence type="ECO:0000313" key="2">
    <source>
        <dbReference type="EMBL" id="GMT23933.1"/>
    </source>
</evidence>
<feature type="transmembrane region" description="Helical" evidence="1">
    <location>
        <begin position="16"/>
        <end position="37"/>
    </location>
</feature>
<accession>A0AAV5VZT7</accession>
<feature type="transmembrane region" description="Helical" evidence="1">
    <location>
        <begin position="97"/>
        <end position="125"/>
    </location>
</feature>